<dbReference type="RefSeq" id="WP_005504777.1">
    <property type="nucleotide sequence ID" value="NZ_CP014055.2"/>
</dbReference>
<evidence type="ECO:0000256" key="3">
    <source>
        <dbReference type="ARBA" id="ARBA00022729"/>
    </source>
</evidence>
<sequence length="258" mass="28766">MKKTAVLLSTFATAPAVQAAGETYILNGNIYTKQNSWIAEAGAAITNDLYKEQKHSVVPFINFGYHGEDINVDFSGINYRFYKTTNETINLGAYLTSAGISYDHNTSDFLKGMDDRHLSVDLGLNADFHLNDGVVSTYFQHDISGTYQGYLAGVEYFHMLSVGVADLVPYASVTFQSKDFIDYYFGVQPYEARVNRPKYSGSSSISYDLGYKLIYPINQRWNLTQSAQYTRIGDESADSPIVDSANQWLVGAAVSYHF</sequence>
<comment type="subcellular location">
    <subcellularLocation>
        <location evidence="1">Cell outer membrane</location>
    </subcellularLocation>
</comment>
<feature type="chain" id="PRO_5016664889" evidence="6">
    <location>
        <begin position="20"/>
        <end position="258"/>
    </location>
</feature>
<dbReference type="GO" id="GO:0009252">
    <property type="term" value="P:peptidoglycan biosynthetic process"/>
    <property type="evidence" value="ECO:0007669"/>
    <property type="project" value="TreeGrafter"/>
</dbReference>
<dbReference type="KEGG" id="gho:AL542_03255"/>
<dbReference type="STRING" id="673.AL542_03255"/>
<gene>
    <name evidence="7" type="primary">ompV</name>
    <name evidence="7" type="ORF">NCTC11645_03466</name>
</gene>
<evidence type="ECO:0000256" key="4">
    <source>
        <dbReference type="ARBA" id="ARBA00023136"/>
    </source>
</evidence>
<dbReference type="PANTHER" id="PTHR38776">
    <property type="entry name" value="MLTA-INTERACTING PROTEIN-RELATED"/>
    <property type="match status" value="1"/>
</dbReference>
<dbReference type="Proteomes" id="UP000254512">
    <property type="component" value="Unassembled WGS sequence"/>
</dbReference>
<dbReference type="Pfam" id="PF06629">
    <property type="entry name" value="MipA"/>
    <property type="match status" value="1"/>
</dbReference>
<dbReference type="PANTHER" id="PTHR38776:SF1">
    <property type="entry name" value="MLTA-INTERACTING PROTEIN-RELATED"/>
    <property type="match status" value="1"/>
</dbReference>
<dbReference type="InterPro" id="IPR010583">
    <property type="entry name" value="MipA"/>
</dbReference>
<dbReference type="GeneID" id="58894907"/>
<dbReference type="AlphaFoldDB" id="A0A377J7K1"/>
<proteinExistence type="inferred from homology"/>
<feature type="signal peptide" evidence="6">
    <location>
        <begin position="1"/>
        <end position="19"/>
    </location>
</feature>
<reference evidence="7 8" key="1">
    <citation type="submission" date="2018-06" db="EMBL/GenBank/DDBJ databases">
        <authorList>
            <consortium name="Pathogen Informatics"/>
            <person name="Doyle S."/>
        </authorList>
    </citation>
    <scope>NUCLEOTIDE SEQUENCE [LARGE SCALE GENOMIC DNA]</scope>
    <source>
        <strain evidence="7 8">NCTC11645</strain>
    </source>
</reference>
<evidence type="ECO:0000313" key="8">
    <source>
        <dbReference type="Proteomes" id="UP000254512"/>
    </source>
</evidence>
<evidence type="ECO:0000256" key="5">
    <source>
        <dbReference type="ARBA" id="ARBA00023237"/>
    </source>
</evidence>
<dbReference type="GO" id="GO:0009279">
    <property type="term" value="C:cell outer membrane"/>
    <property type="evidence" value="ECO:0007669"/>
    <property type="project" value="UniProtKB-SubCell"/>
</dbReference>
<name>A0A377J7K1_GRIHO</name>
<dbReference type="InterPro" id="IPR054915">
    <property type="entry name" value="OmpV"/>
</dbReference>
<comment type="similarity">
    <text evidence="2">Belongs to the MipA/OmpV family.</text>
</comment>
<keyword evidence="5" id="KW-0998">Cell outer membrane</keyword>
<evidence type="ECO:0000256" key="6">
    <source>
        <dbReference type="SAM" id="SignalP"/>
    </source>
</evidence>
<dbReference type="NCBIfam" id="NF045789">
    <property type="entry name" value="OmpVVibrio"/>
    <property type="match status" value="1"/>
</dbReference>
<keyword evidence="3 6" id="KW-0732">Signal</keyword>
<evidence type="ECO:0000313" key="7">
    <source>
        <dbReference type="EMBL" id="STO98481.1"/>
    </source>
</evidence>
<keyword evidence="4" id="KW-0472">Membrane</keyword>
<protein>
    <submittedName>
        <fullName evidence="7">Outer membrane protein ompV</fullName>
    </submittedName>
</protein>
<dbReference type="EMBL" id="UGHD01000003">
    <property type="protein sequence ID" value="STO98481.1"/>
    <property type="molecule type" value="Genomic_DNA"/>
</dbReference>
<evidence type="ECO:0000256" key="2">
    <source>
        <dbReference type="ARBA" id="ARBA00005722"/>
    </source>
</evidence>
<accession>A0A377J7K1</accession>
<organism evidence="7 8">
    <name type="scientific">Grimontia hollisae</name>
    <name type="common">Vibrio hollisae</name>
    <dbReference type="NCBI Taxonomy" id="673"/>
    <lineage>
        <taxon>Bacteria</taxon>
        <taxon>Pseudomonadati</taxon>
        <taxon>Pseudomonadota</taxon>
        <taxon>Gammaproteobacteria</taxon>
        <taxon>Vibrionales</taxon>
        <taxon>Vibrionaceae</taxon>
        <taxon>Grimontia</taxon>
    </lineage>
</organism>
<evidence type="ECO:0000256" key="1">
    <source>
        <dbReference type="ARBA" id="ARBA00004442"/>
    </source>
</evidence>